<dbReference type="InterPro" id="IPR045394">
    <property type="entry name" value="Abhydrolase_dom"/>
</dbReference>
<dbReference type="Pfam" id="PF20091">
    <property type="entry name" value="Abhydrolase_10"/>
    <property type="match status" value="1"/>
</dbReference>
<evidence type="ECO:0000313" key="2">
    <source>
        <dbReference type="EMBL" id="SVD58195.1"/>
    </source>
</evidence>
<name>A0A382WIM7_9ZZZZ</name>
<proteinExistence type="predicted"/>
<dbReference type="AlphaFoldDB" id="A0A382WIM7"/>
<protein>
    <recommendedName>
        <fullName evidence="1">Alpha/beta hydrolase domain-containing protein</fullName>
    </recommendedName>
</protein>
<evidence type="ECO:0000259" key="1">
    <source>
        <dbReference type="Pfam" id="PF20091"/>
    </source>
</evidence>
<organism evidence="2">
    <name type="scientific">marine metagenome</name>
    <dbReference type="NCBI Taxonomy" id="408172"/>
    <lineage>
        <taxon>unclassified sequences</taxon>
        <taxon>metagenomes</taxon>
        <taxon>ecological metagenomes</taxon>
    </lineage>
</organism>
<accession>A0A382WIM7</accession>
<feature type="domain" description="Alpha/beta hydrolase" evidence="1">
    <location>
        <begin position="1"/>
        <end position="169"/>
    </location>
</feature>
<gene>
    <name evidence="2" type="ORF">METZ01_LOCUS411049</name>
</gene>
<reference evidence="2" key="1">
    <citation type="submission" date="2018-05" db="EMBL/GenBank/DDBJ databases">
        <authorList>
            <person name="Lanie J.A."/>
            <person name="Ng W.-L."/>
            <person name="Kazmierczak K.M."/>
            <person name="Andrzejewski T.M."/>
            <person name="Davidsen T.M."/>
            <person name="Wayne K.J."/>
            <person name="Tettelin H."/>
            <person name="Glass J.I."/>
            <person name="Rusch D."/>
            <person name="Podicherti R."/>
            <person name="Tsui H.-C.T."/>
            <person name="Winkler M.E."/>
        </authorList>
    </citation>
    <scope>NUCLEOTIDE SEQUENCE</scope>
</reference>
<sequence length="189" mass="21520">MDQWVQDGELPPASRYPTLSAGTLIDRDEIKFPEISGVQWPYHVPGGYRSDLPGQLTDNPLPFLVSDVDDDGNEVDGFVLPELAVPLGTYTGWAFRSERAGAPREILMMAGSYVPFPRTREERREWGDPRLSLEERYDSRTDYLRRFEEQAAALADEGYLLEQDLERVVSGAALHWDWVMEQSSESLRP</sequence>
<dbReference type="EMBL" id="UINC01159869">
    <property type="protein sequence ID" value="SVD58195.1"/>
    <property type="molecule type" value="Genomic_DNA"/>
</dbReference>